<accession>A0A1P8WDY3</accession>
<evidence type="ECO:0000256" key="1">
    <source>
        <dbReference type="SAM" id="MobiDB-lite"/>
    </source>
</evidence>
<proteinExistence type="predicted"/>
<dbReference type="AlphaFoldDB" id="A0A1P8WDY3"/>
<organism evidence="2 3">
    <name type="scientific">Fuerstiella marisgermanici</name>
    <dbReference type="NCBI Taxonomy" id="1891926"/>
    <lineage>
        <taxon>Bacteria</taxon>
        <taxon>Pseudomonadati</taxon>
        <taxon>Planctomycetota</taxon>
        <taxon>Planctomycetia</taxon>
        <taxon>Planctomycetales</taxon>
        <taxon>Planctomycetaceae</taxon>
        <taxon>Fuerstiella</taxon>
    </lineage>
</organism>
<dbReference type="EMBL" id="CP017641">
    <property type="protein sequence ID" value="APZ92286.1"/>
    <property type="molecule type" value="Genomic_DNA"/>
</dbReference>
<reference evidence="2 3" key="1">
    <citation type="journal article" date="2016" name="Front. Microbiol.">
        <title>Fuerstia marisgermanicae gen. nov., sp. nov., an Unusual Member of the Phylum Planctomycetes from the German Wadden Sea.</title>
        <authorList>
            <person name="Kohn T."/>
            <person name="Heuer A."/>
            <person name="Jogler M."/>
            <person name="Vollmers J."/>
            <person name="Boedeker C."/>
            <person name="Bunk B."/>
            <person name="Rast P."/>
            <person name="Borchert D."/>
            <person name="Glockner I."/>
            <person name="Freese H.M."/>
            <person name="Klenk H.P."/>
            <person name="Overmann J."/>
            <person name="Kaster A.K."/>
            <person name="Rohde M."/>
            <person name="Wiegand S."/>
            <person name="Jogler C."/>
        </authorList>
    </citation>
    <scope>NUCLEOTIDE SEQUENCE [LARGE SCALE GENOMIC DNA]</scope>
    <source>
        <strain evidence="2 3">NH11</strain>
    </source>
</reference>
<dbReference type="RefSeq" id="WP_077023928.1">
    <property type="nucleotide sequence ID" value="NZ_CP017641.1"/>
</dbReference>
<dbReference type="STRING" id="1891926.Fuma_01896"/>
<dbReference type="Proteomes" id="UP000187735">
    <property type="component" value="Chromosome"/>
</dbReference>
<sequence length="151" mass="16114">MKTLHPYVPLVVAGLILIGASSLGPNSTTTSPIAESISPTMAPSAKVLAGAVEIDPGPMTLGLDWSTVLRPQENAGPRKLNDPIVTAADPRYPVKPFGDQREQPEAPELAAMLSPMVRLETAGRRGVRFQDDSRLPSKMQRMMHSFASAVA</sequence>
<protein>
    <submittedName>
        <fullName evidence="2">Uncharacterized protein</fullName>
    </submittedName>
</protein>
<gene>
    <name evidence="2" type="ORF">Fuma_01896</name>
</gene>
<dbReference type="KEGG" id="fmr:Fuma_01896"/>
<feature type="region of interest" description="Disordered" evidence="1">
    <location>
        <begin position="73"/>
        <end position="105"/>
    </location>
</feature>
<name>A0A1P8WDY3_9PLAN</name>
<evidence type="ECO:0000313" key="3">
    <source>
        <dbReference type="Proteomes" id="UP000187735"/>
    </source>
</evidence>
<evidence type="ECO:0000313" key="2">
    <source>
        <dbReference type="EMBL" id="APZ92286.1"/>
    </source>
</evidence>
<keyword evidence="3" id="KW-1185">Reference proteome</keyword>